<feature type="signal peptide" evidence="3">
    <location>
        <begin position="1"/>
        <end position="28"/>
    </location>
</feature>
<keyword evidence="5" id="KW-1185">Reference proteome</keyword>
<feature type="compositionally biased region" description="Gly residues" evidence="1">
    <location>
        <begin position="419"/>
        <end position="450"/>
    </location>
</feature>
<evidence type="ECO:0000313" key="5">
    <source>
        <dbReference type="Proteomes" id="UP000627573"/>
    </source>
</evidence>
<organism evidence="4 5">
    <name type="scientific">Rhodococcus erythropolis</name>
    <name type="common">Arthrobacter picolinophilus</name>
    <dbReference type="NCBI Taxonomy" id="1833"/>
    <lineage>
        <taxon>Bacteria</taxon>
        <taxon>Bacillati</taxon>
        <taxon>Actinomycetota</taxon>
        <taxon>Actinomycetes</taxon>
        <taxon>Mycobacteriales</taxon>
        <taxon>Nocardiaceae</taxon>
        <taxon>Rhodococcus</taxon>
        <taxon>Rhodococcus erythropolis group</taxon>
    </lineage>
</organism>
<dbReference type="AlphaFoldDB" id="A0A8I0ZTQ7"/>
<evidence type="ECO:0000256" key="2">
    <source>
        <dbReference type="SAM" id="Phobius"/>
    </source>
</evidence>
<keyword evidence="2" id="KW-1133">Transmembrane helix</keyword>
<keyword evidence="3" id="KW-0732">Signal</keyword>
<feature type="transmembrane region" description="Helical" evidence="2">
    <location>
        <begin position="146"/>
        <end position="168"/>
    </location>
</feature>
<feature type="transmembrane region" description="Helical" evidence="2">
    <location>
        <begin position="297"/>
        <end position="319"/>
    </location>
</feature>
<feature type="compositionally biased region" description="Low complexity" evidence="1">
    <location>
        <begin position="487"/>
        <end position="500"/>
    </location>
</feature>
<evidence type="ECO:0000256" key="1">
    <source>
        <dbReference type="SAM" id="MobiDB-lite"/>
    </source>
</evidence>
<feature type="transmembrane region" description="Helical" evidence="2">
    <location>
        <begin position="363"/>
        <end position="388"/>
    </location>
</feature>
<feature type="chain" id="PRO_5034503844" description="Integral membrane protein" evidence="3">
    <location>
        <begin position="29"/>
        <end position="528"/>
    </location>
</feature>
<protein>
    <recommendedName>
        <fullName evidence="6">Integral membrane protein</fullName>
    </recommendedName>
</protein>
<gene>
    <name evidence="4" type="ORF">I3517_00680</name>
</gene>
<dbReference type="EMBL" id="JAECSB010000010">
    <property type="protein sequence ID" value="MBH5141132.1"/>
    <property type="molecule type" value="Genomic_DNA"/>
</dbReference>
<reference evidence="4 5" key="1">
    <citation type="submission" date="2020-12" db="EMBL/GenBank/DDBJ databases">
        <title>Draft genome sequence of furan degrading bacterial strain FUR100.</title>
        <authorList>
            <person name="Woiski C."/>
        </authorList>
    </citation>
    <scope>NUCLEOTIDE SEQUENCE [LARGE SCALE GENOMIC DNA]</scope>
    <source>
        <strain evidence="4 5">FUR100</strain>
    </source>
</reference>
<dbReference type="Pfam" id="PF19590">
    <property type="entry name" value="TrbL_3"/>
    <property type="match status" value="1"/>
</dbReference>
<feature type="compositionally biased region" description="Low complexity" evidence="1">
    <location>
        <begin position="461"/>
        <end position="479"/>
    </location>
</feature>
<feature type="transmembrane region" description="Helical" evidence="2">
    <location>
        <begin position="267"/>
        <end position="285"/>
    </location>
</feature>
<feature type="transmembrane region" description="Helical" evidence="2">
    <location>
        <begin position="230"/>
        <end position="255"/>
    </location>
</feature>
<keyword evidence="2" id="KW-0812">Transmembrane</keyword>
<dbReference type="Proteomes" id="UP000627573">
    <property type="component" value="Unassembled WGS sequence"/>
</dbReference>
<evidence type="ECO:0008006" key="6">
    <source>
        <dbReference type="Google" id="ProtNLM"/>
    </source>
</evidence>
<feature type="transmembrane region" description="Helical" evidence="2">
    <location>
        <begin position="340"/>
        <end position="357"/>
    </location>
</feature>
<name>A0A8I0ZTQ7_RHOER</name>
<sequence length="528" mass="51837">MDAMARKVVLALVLALLVMFGGASVASAQDAPQPPGDSQAEEESNGTCDVVGGIAAGVATAAIPVLGGFLGDAAGGLCEAGGNPVTAVTSFAGDKVNEMWDSQFGDIVKSFLEAMAQVLTMAMTWWIKLPNPDLANSTPLQAITEYTGWIQLALLTASVIFMAIKLAAAKRHALLNEAEETYKALARTVFATTMFASIIALATLAGDRFAEWIVDDTSNQDPIGMVNSMLAVSAFTGASPGLLFVIGLVGILGALAQAALLVVRQGLLIVAVAAVPVAAAASGTSTGSQSYQKLVSWILAFLLFKPIGALVYAMAFLSAQNSARITEGETPTADQFQQSLIGIILLALAAAVLPALQRLIAPAVAAVGSGGSGAAATGMALMAGAAAFTGGKSMAAGKSAGAGSKSAGAFSGGPGGGNSGGSFAGGGRPGGGGGGGGGGGSRGGGRGGAFGQPPNTRTSPASGRTSQGASGSRSASSGDKGSGGGSKASKAIGAVGSGAKSSDRGAGDLAGERYSSSQTDLGRNTIRR</sequence>
<dbReference type="InterPro" id="IPR045782">
    <property type="entry name" value="TrbL_3"/>
</dbReference>
<evidence type="ECO:0000313" key="4">
    <source>
        <dbReference type="EMBL" id="MBH5141132.1"/>
    </source>
</evidence>
<comment type="caution">
    <text evidence="4">The sequence shown here is derived from an EMBL/GenBank/DDBJ whole genome shotgun (WGS) entry which is preliminary data.</text>
</comment>
<proteinExistence type="predicted"/>
<feature type="transmembrane region" description="Helical" evidence="2">
    <location>
        <begin position="189"/>
        <end position="210"/>
    </location>
</feature>
<evidence type="ECO:0000256" key="3">
    <source>
        <dbReference type="SAM" id="SignalP"/>
    </source>
</evidence>
<accession>A0A8I0ZTQ7</accession>
<feature type="region of interest" description="Disordered" evidence="1">
    <location>
        <begin position="419"/>
        <end position="528"/>
    </location>
</feature>
<keyword evidence="2" id="KW-0472">Membrane</keyword>